<dbReference type="Proteomes" id="UP001642464">
    <property type="component" value="Unassembled WGS sequence"/>
</dbReference>
<sequence>EGAQLQWLPAILDAAVEVVLDKVLKIKELSVAGSQQLAVDLEYLRKVPDALGSTGGNEAAQRLRELLETVEYLSTQQRRKKECAAQGIAFVEEPRPTSRVASQRAERPLRAAMGL</sequence>
<name>A0ABP0Q206_9DINO</name>
<evidence type="ECO:0000313" key="3">
    <source>
        <dbReference type="Proteomes" id="UP001642464"/>
    </source>
</evidence>
<dbReference type="Pfam" id="PF10191">
    <property type="entry name" value="COG7"/>
    <property type="match status" value="1"/>
</dbReference>
<evidence type="ECO:0000256" key="1">
    <source>
        <dbReference type="SAM" id="MobiDB-lite"/>
    </source>
</evidence>
<organism evidence="2 3">
    <name type="scientific">Durusdinium trenchii</name>
    <dbReference type="NCBI Taxonomy" id="1381693"/>
    <lineage>
        <taxon>Eukaryota</taxon>
        <taxon>Sar</taxon>
        <taxon>Alveolata</taxon>
        <taxon>Dinophyceae</taxon>
        <taxon>Suessiales</taxon>
        <taxon>Symbiodiniaceae</taxon>
        <taxon>Durusdinium</taxon>
    </lineage>
</organism>
<accession>A0ABP0Q206</accession>
<evidence type="ECO:0000313" key="2">
    <source>
        <dbReference type="EMBL" id="CAK9082300.1"/>
    </source>
</evidence>
<dbReference type="EMBL" id="CAXAMM010038940">
    <property type="protein sequence ID" value="CAK9082300.1"/>
    <property type="molecule type" value="Genomic_DNA"/>
</dbReference>
<keyword evidence="3" id="KW-1185">Reference proteome</keyword>
<gene>
    <name evidence="2" type="ORF">SCF082_LOCUS39116</name>
</gene>
<comment type="caution">
    <text evidence="2">The sequence shown here is derived from an EMBL/GenBank/DDBJ whole genome shotgun (WGS) entry which is preliminary data.</text>
</comment>
<feature type="non-terminal residue" evidence="2">
    <location>
        <position position="1"/>
    </location>
</feature>
<protein>
    <submittedName>
        <fullName evidence="2">Uncharacterized protein</fullName>
    </submittedName>
</protein>
<reference evidence="2 3" key="1">
    <citation type="submission" date="2024-02" db="EMBL/GenBank/DDBJ databases">
        <authorList>
            <person name="Chen Y."/>
            <person name="Shah S."/>
            <person name="Dougan E. K."/>
            <person name="Thang M."/>
            <person name="Chan C."/>
        </authorList>
    </citation>
    <scope>NUCLEOTIDE SEQUENCE [LARGE SCALE GENOMIC DNA]</scope>
</reference>
<dbReference type="InterPro" id="IPR019335">
    <property type="entry name" value="COG7"/>
</dbReference>
<proteinExistence type="predicted"/>
<feature type="region of interest" description="Disordered" evidence="1">
    <location>
        <begin position="95"/>
        <end position="115"/>
    </location>
</feature>